<protein>
    <submittedName>
        <fullName evidence="1">Uncharacterized protein</fullName>
    </submittedName>
</protein>
<dbReference type="AlphaFoldDB" id="A0A3M0KJM6"/>
<comment type="caution">
    <text evidence="1">The sequence shown here is derived from an EMBL/GenBank/DDBJ whole genome shotgun (WGS) entry which is preliminary data.</text>
</comment>
<dbReference type="EMBL" id="QRBI01000106">
    <property type="protein sequence ID" value="RMC13459.1"/>
    <property type="molecule type" value="Genomic_DNA"/>
</dbReference>
<sequence>MMVLAQEQRVVDFDMVHDRYSNKAAQLVPDLLHSFTNKKLFMAKSTEAGALSNLLERLMQSAVLHVGMNSTGKERKSPVRDNKTDELLTISAYILLAFEIYKFPMA</sequence>
<organism evidence="1 2">
    <name type="scientific">Hirundo rustica rustica</name>
    <dbReference type="NCBI Taxonomy" id="333673"/>
    <lineage>
        <taxon>Eukaryota</taxon>
        <taxon>Metazoa</taxon>
        <taxon>Chordata</taxon>
        <taxon>Craniata</taxon>
        <taxon>Vertebrata</taxon>
        <taxon>Euteleostomi</taxon>
        <taxon>Archelosauria</taxon>
        <taxon>Archosauria</taxon>
        <taxon>Dinosauria</taxon>
        <taxon>Saurischia</taxon>
        <taxon>Theropoda</taxon>
        <taxon>Coelurosauria</taxon>
        <taxon>Aves</taxon>
        <taxon>Neognathae</taxon>
        <taxon>Neoaves</taxon>
        <taxon>Telluraves</taxon>
        <taxon>Australaves</taxon>
        <taxon>Passeriformes</taxon>
        <taxon>Sylvioidea</taxon>
        <taxon>Hirundinidae</taxon>
        <taxon>Hirundo</taxon>
    </lineage>
</organism>
<dbReference type="Proteomes" id="UP000269221">
    <property type="component" value="Unassembled WGS sequence"/>
</dbReference>
<gene>
    <name evidence="1" type="ORF">DUI87_10997</name>
</gene>
<reference evidence="1 2" key="1">
    <citation type="submission" date="2018-07" db="EMBL/GenBank/DDBJ databases">
        <title>A high quality draft genome assembly of the barn swallow (H. rustica rustica).</title>
        <authorList>
            <person name="Formenti G."/>
            <person name="Chiara M."/>
            <person name="Poveda L."/>
            <person name="Francoijs K.-J."/>
            <person name="Bonisoli-Alquati A."/>
            <person name="Canova L."/>
            <person name="Gianfranceschi L."/>
            <person name="Horner D.S."/>
            <person name="Saino N."/>
        </authorList>
    </citation>
    <scope>NUCLEOTIDE SEQUENCE [LARGE SCALE GENOMIC DNA]</scope>
    <source>
        <strain evidence="1">Chelidonia</strain>
        <tissue evidence="1">Blood</tissue>
    </source>
</reference>
<accession>A0A3M0KJM6</accession>
<proteinExistence type="predicted"/>
<name>A0A3M0KJM6_HIRRU</name>
<keyword evidence="2" id="KW-1185">Reference proteome</keyword>
<evidence type="ECO:0000313" key="1">
    <source>
        <dbReference type="EMBL" id="RMC13459.1"/>
    </source>
</evidence>
<evidence type="ECO:0000313" key="2">
    <source>
        <dbReference type="Proteomes" id="UP000269221"/>
    </source>
</evidence>